<keyword evidence="3" id="KW-1185">Reference proteome</keyword>
<name>A0A5N6KW62_9ROSI</name>
<gene>
    <name evidence="2" type="ORF">FH972_023645</name>
</gene>
<evidence type="ECO:0000313" key="3">
    <source>
        <dbReference type="Proteomes" id="UP000327013"/>
    </source>
</evidence>
<proteinExistence type="predicted"/>
<dbReference type="EMBL" id="VIBQ01000014">
    <property type="protein sequence ID" value="KAB8349626.1"/>
    <property type="molecule type" value="Genomic_DNA"/>
</dbReference>
<sequence length="209" mass="22628">MTHDSEPTKEGCASQRVNTATYLQERVRHMNMPLHAILSRVNGDQTRMRSRVMPHAPAEQIKRVAVRPHCCARAGNGSSLFPLPASAPMFLPIGGMGEIRAEGRPKRLTRKSDVGRARDLAAQVPTRRTNEVAELATIGRVVGTACLSHMMEGVCGGRSSTLSGSAAEGMALALHALERRLATADGRRPTWRTTIGGAKGTAAWERRTR</sequence>
<accession>A0A5N6KW62</accession>
<organism evidence="2 3">
    <name type="scientific">Carpinus fangiana</name>
    <dbReference type="NCBI Taxonomy" id="176857"/>
    <lineage>
        <taxon>Eukaryota</taxon>
        <taxon>Viridiplantae</taxon>
        <taxon>Streptophyta</taxon>
        <taxon>Embryophyta</taxon>
        <taxon>Tracheophyta</taxon>
        <taxon>Spermatophyta</taxon>
        <taxon>Magnoliopsida</taxon>
        <taxon>eudicotyledons</taxon>
        <taxon>Gunneridae</taxon>
        <taxon>Pentapetalae</taxon>
        <taxon>rosids</taxon>
        <taxon>fabids</taxon>
        <taxon>Fagales</taxon>
        <taxon>Betulaceae</taxon>
        <taxon>Carpinus</taxon>
    </lineage>
</organism>
<dbReference type="AlphaFoldDB" id="A0A5N6KW62"/>
<reference evidence="2 3" key="1">
    <citation type="submission" date="2019-06" db="EMBL/GenBank/DDBJ databases">
        <title>A chromosomal-level reference genome of Carpinus fangiana (Coryloideae, Betulaceae).</title>
        <authorList>
            <person name="Yang X."/>
            <person name="Wang Z."/>
            <person name="Zhang L."/>
            <person name="Hao G."/>
            <person name="Liu J."/>
            <person name="Yang Y."/>
        </authorList>
    </citation>
    <scope>NUCLEOTIDE SEQUENCE [LARGE SCALE GENOMIC DNA]</scope>
    <source>
        <strain evidence="2">Cfa_2016G</strain>
        <tissue evidence="2">Leaf</tissue>
    </source>
</reference>
<evidence type="ECO:0000256" key="1">
    <source>
        <dbReference type="SAM" id="MobiDB-lite"/>
    </source>
</evidence>
<dbReference type="Proteomes" id="UP000327013">
    <property type="component" value="Unassembled WGS sequence"/>
</dbReference>
<protein>
    <submittedName>
        <fullName evidence="2">Uncharacterized protein</fullName>
    </submittedName>
</protein>
<evidence type="ECO:0000313" key="2">
    <source>
        <dbReference type="EMBL" id="KAB8349626.1"/>
    </source>
</evidence>
<comment type="caution">
    <text evidence="2">The sequence shown here is derived from an EMBL/GenBank/DDBJ whole genome shotgun (WGS) entry which is preliminary data.</text>
</comment>
<feature type="region of interest" description="Disordered" evidence="1">
    <location>
        <begin position="189"/>
        <end position="209"/>
    </location>
</feature>